<evidence type="ECO:0000256" key="3">
    <source>
        <dbReference type="ARBA" id="ARBA00023242"/>
    </source>
</evidence>
<feature type="compositionally biased region" description="Low complexity" evidence="4">
    <location>
        <begin position="63"/>
        <end position="77"/>
    </location>
</feature>
<organism evidence="6 7">
    <name type="scientific">Physocladia obscura</name>
    <dbReference type="NCBI Taxonomy" id="109957"/>
    <lineage>
        <taxon>Eukaryota</taxon>
        <taxon>Fungi</taxon>
        <taxon>Fungi incertae sedis</taxon>
        <taxon>Chytridiomycota</taxon>
        <taxon>Chytridiomycota incertae sedis</taxon>
        <taxon>Chytridiomycetes</taxon>
        <taxon>Chytridiales</taxon>
        <taxon>Chytriomycetaceae</taxon>
        <taxon>Physocladia</taxon>
    </lineage>
</organism>
<dbReference type="EMBL" id="JADGJH010002780">
    <property type="protein sequence ID" value="KAJ3094891.1"/>
    <property type="molecule type" value="Genomic_DNA"/>
</dbReference>
<evidence type="ECO:0000256" key="2">
    <source>
        <dbReference type="ARBA" id="ARBA00023155"/>
    </source>
</evidence>
<keyword evidence="1" id="KW-0238">DNA-binding</keyword>
<dbReference type="InterPro" id="IPR009057">
    <property type="entry name" value="Homeodomain-like_sf"/>
</dbReference>
<dbReference type="Pfam" id="PF05920">
    <property type="entry name" value="Homeobox_KN"/>
    <property type="match status" value="1"/>
</dbReference>
<dbReference type="Gene3D" id="1.10.10.60">
    <property type="entry name" value="Homeodomain-like"/>
    <property type="match status" value="1"/>
</dbReference>
<dbReference type="Proteomes" id="UP001211907">
    <property type="component" value="Unassembled WGS sequence"/>
</dbReference>
<proteinExistence type="predicted"/>
<feature type="region of interest" description="Disordered" evidence="4">
    <location>
        <begin position="161"/>
        <end position="193"/>
    </location>
</feature>
<feature type="domain" description="KN homeodomain" evidence="5">
    <location>
        <begin position="222"/>
        <end position="250"/>
    </location>
</feature>
<evidence type="ECO:0000256" key="4">
    <source>
        <dbReference type="SAM" id="MobiDB-lite"/>
    </source>
</evidence>
<keyword evidence="2" id="KW-0371">Homeobox</keyword>
<evidence type="ECO:0000313" key="6">
    <source>
        <dbReference type="EMBL" id="KAJ3094891.1"/>
    </source>
</evidence>
<dbReference type="SUPFAM" id="SSF46689">
    <property type="entry name" value="Homeodomain-like"/>
    <property type="match status" value="1"/>
</dbReference>
<accession>A0AAD5SWN6</accession>
<feature type="non-terminal residue" evidence="6">
    <location>
        <position position="250"/>
    </location>
</feature>
<evidence type="ECO:0000313" key="7">
    <source>
        <dbReference type="Proteomes" id="UP001211907"/>
    </source>
</evidence>
<keyword evidence="3" id="KW-0539">Nucleus</keyword>
<dbReference type="CDD" id="cd00086">
    <property type="entry name" value="homeodomain"/>
    <property type="match status" value="1"/>
</dbReference>
<dbReference type="GO" id="GO:0003677">
    <property type="term" value="F:DNA binding"/>
    <property type="evidence" value="ECO:0007669"/>
    <property type="project" value="UniProtKB-KW"/>
</dbReference>
<feature type="region of interest" description="Disordered" evidence="4">
    <location>
        <begin position="55"/>
        <end position="83"/>
    </location>
</feature>
<feature type="compositionally biased region" description="Low complexity" evidence="4">
    <location>
        <begin position="161"/>
        <end position="182"/>
    </location>
</feature>
<gene>
    <name evidence="6" type="ORF">HK100_005990</name>
</gene>
<dbReference type="GO" id="GO:0006355">
    <property type="term" value="P:regulation of DNA-templated transcription"/>
    <property type="evidence" value="ECO:0007669"/>
    <property type="project" value="InterPro"/>
</dbReference>
<evidence type="ECO:0000259" key="5">
    <source>
        <dbReference type="Pfam" id="PF05920"/>
    </source>
</evidence>
<reference evidence="6" key="1">
    <citation type="submission" date="2020-05" db="EMBL/GenBank/DDBJ databases">
        <title>Phylogenomic resolution of chytrid fungi.</title>
        <authorList>
            <person name="Stajich J.E."/>
            <person name="Amses K."/>
            <person name="Simmons R."/>
            <person name="Seto K."/>
            <person name="Myers J."/>
            <person name="Bonds A."/>
            <person name="Quandt C.A."/>
            <person name="Barry K."/>
            <person name="Liu P."/>
            <person name="Grigoriev I."/>
            <person name="Longcore J.E."/>
            <person name="James T.Y."/>
        </authorList>
    </citation>
    <scope>NUCLEOTIDE SEQUENCE</scope>
    <source>
        <strain evidence="6">JEL0513</strain>
    </source>
</reference>
<dbReference type="AlphaFoldDB" id="A0AAD5SWN6"/>
<evidence type="ECO:0000256" key="1">
    <source>
        <dbReference type="ARBA" id="ARBA00023125"/>
    </source>
</evidence>
<keyword evidence="7" id="KW-1185">Reference proteome</keyword>
<name>A0AAD5SWN6_9FUNG</name>
<protein>
    <recommendedName>
        <fullName evidence="5">KN homeodomain domain-containing protein</fullName>
    </recommendedName>
</protein>
<sequence length="250" mass="26216">MTTLEVLALVACQALIEEQSLKHGAVQVDLPPMRRERRDSRDSGASLAALVFDSDSDSDDAAAGDCSDSGSDSGSDSWQPRSDTLRSVAPSLLSTSNARANNSNCTAATAAGSRARTHSLSFHPYSSALAAHVPSARPRSASLPSATLVAAPHLSVVGSPTATAAATPTPTPADAADAAEPAVPRRRQSLKSPSTYSFTSALVPLKPRANFTHDVLDTLTSWLKNNIENPYPTIEEKHKLASQCALNMKQ</sequence>
<comment type="caution">
    <text evidence="6">The sequence shown here is derived from an EMBL/GenBank/DDBJ whole genome shotgun (WGS) entry which is preliminary data.</text>
</comment>
<dbReference type="InterPro" id="IPR008422">
    <property type="entry name" value="KN_HD"/>
</dbReference>
<dbReference type="InterPro" id="IPR001356">
    <property type="entry name" value="HD"/>
</dbReference>